<protein>
    <submittedName>
        <fullName evidence="1">Non-contractile tail tubular protein</fullName>
    </submittedName>
</protein>
<dbReference type="Proteomes" id="UP001182171">
    <property type="component" value="Segment"/>
</dbReference>
<sequence>MATRPSSNALEGTIPSLLQGVSQQIPRERKPGQLGSQVNMLSDPVTGIRRRPAAKLLQDATGIPAPLTGKLFTAYVERGTDGRHLLIDTTNGNWWLLAKNTGSIVNRGNSPYLIASIGAVSIQTASVGGLTYILNTEQRPVTNINNGNKQNPANTGFARVLTGGFNKQWTLNVYANGTVYTSSFYQSQDDIAGSTAAAIAGKWRDGLQSQMPANSVFVQGSSIFVRGTNVSVETDAGTAYALTSGQSRVNQETDLPAVLPATADGALCAVGQAGADSTWYQYDYSKRSWIETGAYNSISSVTNVPLELAVDDNIIERPFEGRLSGDDETNADPYFITNGYFTGIAAFQGRLVLLSGAGITFSASGLYQRYYRSTVTSLLDTDRIDIAAASAQDSVFRTALQFNRDLTIFGDSMQAVVPGGGALTPTNASVTLTSEFSSDSRVVPIVAGQTILYPNRRNEGYAGVLEFLPSPYTASQYTTQDATAHLPRYIPGRIMKMVLSSVTNIGFIQYSGERNALLVHEYLWTGDGKAQAAWHKWTFKQEVLSVHSQSEVMYLFTRNPSSGEVQVQTIDPREGFVADGLYEVPYLDARTLMSVQGGQFTVPAHLRGSDYMQDLALAYPETSGLAGDNVGILSYDGDTGKVVRGVPDGNYYIGFRIPSSFTITPPMIKDANDNLVGSGHVRLLRLDAAARKSGVFYVEVKDTARGVDNDNLYSGLLLNSRELAPDLAPRFELGNVIIPCRTNSDTTEVTFSTRDTLEMNILDISYILKYSPRRRRI</sequence>
<accession>A0AA51Z306</accession>
<name>A0AA51Z306_9CAUD</name>
<evidence type="ECO:0000313" key="2">
    <source>
        <dbReference type="Proteomes" id="UP001182171"/>
    </source>
</evidence>
<evidence type="ECO:0000313" key="1">
    <source>
        <dbReference type="EMBL" id="WMX18819.1"/>
    </source>
</evidence>
<dbReference type="EMBL" id="OQ921331">
    <property type="protein sequence ID" value="WMX18819.1"/>
    <property type="molecule type" value="Genomic_DNA"/>
</dbReference>
<reference evidence="1" key="1">
    <citation type="submission" date="2023-05" db="EMBL/GenBank/DDBJ databases">
        <title>Complete genome sequence of three non-O157 smooth Escherichia coli infecting phages.</title>
        <authorList>
            <person name="Pas C."/>
            <person name="Briers Y."/>
            <person name="Fieseler L."/>
        </authorList>
    </citation>
    <scope>NUCLEOTIDE SEQUENCE</scope>
</reference>
<keyword evidence="2" id="KW-1185">Reference proteome</keyword>
<organism evidence="1 2">
    <name type="scientific">Escherichia phage vB_EcoP_PAS7</name>
    <dbReference type="NCBI Taxonomy" id="3053875"/>
    <lineage>
        <taxon>Viruses</taxon>
        <taxon>Duplodnaviria</taxon>
        <taxon>Heunggongvirae</taxon>
        <taxon>Uroviricota</taxon>
        <taxon>Caudoviricetes</taxon>
        <taxon>Autographivirales</taxon>
        <taxon>Autoscriptoviridae</taxon>
        <taxon>Slopekvirinae</taxon>
        <taxon>Cepavirus</taxon>
        <taxon>Cepavirus PAS7</taxon>
    </lineage>
</organism>
<dbReference type="Pfam" id="PF25675">
    <property type="entry name" value="Phage_nozzle"/>
    <property type="match status" value="1"/>
</dbReference>
<dbReference type="InterPro" id="IPR058003">
    <property type="entry name" value="Phage_gp12"/>
</dbReference>
<proteinExistence type="predicted"/>